<protein>
    <submittedName>
        <fullName evidence="1">Uncharacterized protein</fullName>
    </submittedName>
</protein>
<dbReference type="EMBL" id="HACA01030926">
    <property type="protein sequence ID" value="CDW48287.1"/>
    <property type="molecule type" value="Transcribed_RNA"/>
</dbReference>
<proteinExistence type="predicted"/>
<evidence type="ECO:0000313" key="1">
    <source>
        <dbReference type="EMBL" id="CDW48287.1"/>
    </source>
</evidence>
<accession>A0A0K2VDM9</accession>
<name>A0A0K2VDM9_LEPSM</name>
<reference evidence="1" key="1">
    <citation type="submission" date="2014-05" db="EMBL/GenBank/DDBJ databases">
        <authorList>
            <person name="Chronopoulou M."/>
        </authorList>
    </citation>
    <scope>NUCLEOTIDE SEQUENCE</scope>
    <source>
        <tissue evidence="1">Whole organism</tissue>
    </source>
</reference>
<dbReference type="AlphaFoldDB" id="A0A0K2VDM9"/>
<sequence length="36" mass="4171">ININYSTHINRYVDHTVAILKKSISACFYVIAIYII</sequence>
<feature type="non-terminal residue" evidence="1">
    <location>
        <position position="1"/>
    </location>
</feature>
<organism evidence="1">
    <name type="scientific">Lepeophtheirus salmonis</name>
    <name type="common">Salmon louse</name>
    <name type="synonym">Caligus salmonis</name>
    <dbReference type="NCBI Taxonomy" id="72036"/>
    <lineage>
        <taxon>Eukaryota</taxon>
        <taxon>Metazoa</taxon>
        <taxon>Ecdysozoa</taxon>
        <taxon>Arthropoda</taxon>
        <taxon>Crustacea</taxon>
        <taxon>Multicrustacea</taxon>
        <taxon>Hexanauplia</taxon>
        <taxon>Copepoda</taxon>
        <taxon>Siphonostomatoida</taxon>
        <taxon>Caligidae</taxon>
        <taxon>Lepeophtheirus</taxon>
    </lineage>
</organism>